<dbReference type="GO" id="GO:0003676">
    <property type="term" value="F:nucleic acid binding"/>
    <property type="evidence" value="ECO:0007669"/>
    <property type="project" value="InterPro"/>
</dbReference>
<reference evidence="1" key="2">
    <citation type="submission" date="2021-03" db="UniProtKB">
        <authorList>
            <consortium name="Ensembl"/>
        </authorList>
    </citation>
    <scope>IDENTIFICATION</scope>
</reference>
<proteinExistence type="predicted"/>
<evidence type="ECO:0000313" key="1">
    <source>
        <dbReference type="Ensembl" id="ENSXETP00000118753"/>
    </source>
</evidence>
<sequence>MVKWPEKKPLLNIKNKKARFEFAKRHVGRCFVCIMLWGCFSAAETGKLVHVEGKMDGAKYRDILDGSCGGFEPGLWSRSRGVGGNFG</sequence>
<dbReference type="Ensembl" id="ENSXETT00000107267">
    <property type="protein sequence ID" value="ENSXETP00000118753"/>
    <property type="gene ID" value="ENSXETG00000045717"/>
</dbReference>
<dbReference type="Gene3D" id="3.30.420.10">
    <property type="entry name" value="Ribonuclease H-like superfamily/Ribonuclease H"/>
    <property type="match status" value="1"/>
</dbReference>
<dbReference type="InterPro" id="IPR036397">
    <property type="entry name" value="RNaseH_sf"/>
</dbReference>
<protein>
    <submittedName>
        <fullName evidence="1">Uncharacterized protein</fullName>
    </submittedName>
</protein>
<organism evidence="1">
    <name type="scientific">Xenopus tropicalis</name>
    <name type="common">Western clawed frog</name>
    <name type="synonym">Silurana tropicalis</name>
    <dbReference type="NCBI Taxonomy" id="8364"/>
    <lineage>
        <taxon>Eukaryota</taxon>
        <taxon>Metazoa</taxon>
        <taxon>Chordata</taxon>
        <taxon>Craniata</taxon>
        <taxon>Vertebrata</taxon>
        <taxon>Euteleostomi</taxon>
        <taxon>Amphibia</taxon>
        <taxon>Batrachia</taxon>
        <taxon>Anura</taxon>
        <taxon>Pipoidea</taxon>
        <taxon>Pipidae</taxon>
        <taxon>Xenopodinae</taxon>
        <taxon>Xenopus</taxon>
        <taxon>Silurana</taxon>
    </lineage>
</organism>
<accession>A0A803KE92</accession>
<dbReference type="AlphaFoldDB" id="A0A803KE92"/>
<reference evidence="1" key="1">
    <citation type="journal article" date="2010" name="Science">
        <title>The genome of the Western clawed frog Xenopus tropicalis.</title>
        <authorList>
            <person name="Hellsten U."/>
            <person name="Harland R.M."/>
            <person name="Gilchrist M.J."/>
            <person name="Hendrix D."/>
            <person name="Jurka J."/>
            <person name="Kapitonov V."/>
            <person name="Ovcharenko I."/>
            <person name="Putnam N.H."/>
            <person name="Shu S."/>
            <person name="Taher L."/>
            <person name="Blitz I.L."/>
            <person name="Blumberg B."/>
            <person name="Dichmann D.S."/>
            <person name="Dubchak I."/>
            <person name="Amaya E."/>
            <person name="Detter J.C."/>
            <person name="Fletcher R."/>
            <person name="Gerhard D.S."/>
            <person name="Goodstein D."/>
            <person name="Graves T."/>
            <person name="Grigoriev I.V."/>
            <person name="Grimwood J."/>
            <person name="Kawashima T."/>
            <person name="Lindquist E."/>
            <person name="Lucas S.M."/>
            <person name="Mead P.E."/>
            <person name="Mitros T."/>
            <person name="Ogino H."/>
            <person name="Ohta Y."/>
            <person name="Poliakov A.V."/>
            <person name="Pollet N."/>
            <person name="Robert J."/>
            <person name="Salamov A."/>
            <person name="Sater A.K."/>
            <person name="Schmutz J."/>
            <person name="Terry A."/>
            <person name="Vize P.D."/>
            <person name="Warren W.C."/>
            <person name="Wells D."/>
            <person name="Wills A."/>
            <person name="Wilson R.K."/>
            <person name="Zimmerman L.B."/>
            <person name="Zorn A.M."/>
            <person name="Grainger R."/>
            <person name="Grammer T."/>
            <person name="Khokha M.K."/>
            <person name="Richardson P.M."/>
            <person name="Rokhsar D.S."/>
        </authorList>
    </citation>
    <scope>NUCLEOTIDE SEQUENCE [LARGE SCALE GENOMIC DNA]</scope>
    <source>
        <strain evidence="1">Nigerian</strain>
    </source>
</reference>
<dbReference type="InParanoid" id="A0A803KE92"/>
<name>A0A803KE92_XENTR</name>